<name>A0ABP8PXR6_9GAMM</name>
<dbReference type="InterPro" id="IPR000182">
    <property type="entry name" value="GNAT_dom"/>
</dbReference>
<dbReference type="Pfam" id="PF13302">
    <property type="entry name" value="Acetyltransf_3"/>
    <property type="match status" value="1"/>
</dbReference>
<dbReference type="InterPro" id="IPR016181">
    <property type="entry name" value="Acyl_CoA_acyltransferase"/>
</dbReference>
<proteinExistence type="predicted"/>
<dbReference type="Proteomes" id="UP001501321">
    <property type="component" value="Unassembled WGS sequence"/>
</dbReference>
<accession>A0ABP8PXR6</accession>
<organism evidence="2 3">
    <name type="scientific">Pseudaeromonas paramecii</name>
    <dbReference type="NCBI Taxonomy" id="2138166"/>
    <lineage>
        <taxon>Bacteria</taxon>
        <taxon>Pseudomonadati</taxon>
        <taxon>Pseudomonadota</taxon>
        <taxon>Gammaproteobacteria</taxon>
        <taxon>Aeromonadales</taxon>
        <taxon>Aeromonadaceae</taxon>
        <taxon>Pseudaeromonas</taxon>
    </lineage>
</organism>
<dbReference type="EMBL" id="BAABFC010000003">
    <property type="protein sequence ID" value="GAA4494489.1"/>
    <property type="molecule type" value="Genomic_DNA"/>
</dbReference>
<evidence type="ECO:0000313" key="2">
    <source>
        <dbReference type="EMBL" id="GAA4494489.1"/>
    </source>
</evidence>
<dbReference type="RefSeq" id="WP_345009946.1">
    <property type="nucleotide sequence ID" value="NZ_BAABFC010000003.1"/>
</dbReference>
<dbReference type="InterPro" id="IPR051908">
    <property type="entry name" value="Ribosomal_N-acetyltransferase"/>
</dbReference>
<sequence>MLPITTSRLVIRPYQADDIAGQAEAVVESVDTVGQWLHWCTPDYSLTDAVEWFVLCEKSLTFSRSYDLGVFDKHSNALIGSVSINEVDKQNRRGNIGYWIRQSQQNKGYATEAVRAMVPFGFQVLDLLRLELFAAVENVASSTVAAKAGARFEGVAKNRIVLRGVVHDANVYSFIPDMRVA</sequence>
<gene>
    <name evidence="2" type="ORF">GCM10023095_06160</name>
</gene>
<reference evidence="3" key="1">
    <citation type="journal article" date="2019" name="Int. J. Syst. Evol. Microbiol.">
        <title>The Global Catalogue of Microorganisms (GCM) 10K type strain sequencing project: providing services to taxonomists for standard genome sequencing and annotation.</title>
        <authorList>
            <consortium name="The Broad Institute Genomics Platform"/>
            <consortium name="The Broad Institute Genome Sequencing Center for Infectious Disease"/>
            <person name="Wu L."/>
            <person name="Ma J."/>
        </authorList>
    </citation>
    <scope>NUCLEOTIDE SEQUENCE [LARGE SCALE GENOMIC DNA]</scope>
    <source>
        <strain evidence="3">JCM 32226</strain>
    </source>
</reference>
<dbReference type="Gene3D" id="3.40.630.30">
    <property type="match status" value="1"/>
</dbReference>
<feature type="domain" description="N-acetyltransferase" evidence="1">
    <location>
        <begin position="9"/>
        <end position="179"/>
    </location>
</feature>
<dbReference type="PANTHER" id="PTHR43441">
    <property type="entry name" value="RIBOSOMAL-PROTEIN-SERINE ACETYLTRANSFERASE"/>
    <property type="match status" value="1"/>
</dbReference>
<evidence type="ECO:0000259" key="1">
    <source>
        <dbReference type="PROSITE" id="PS51186"/>
    </source>
</evidence>
<dbReference type="PROSITE" id="PS51186">
    <property type="entry name" value="GNAT"/>
    <property type="match status" value="1"/>
</dbReference>
<protein>
    <submittedName>
        <fullName evidence="2">GNAT family protein</fullName>
    </submittedName>
</protein>
<dbReference type="SUPFAM" id="SSF55729">
    <property type="entry name" value="Acyl-CoA N-acyltransferases (Nat)"/>
    <property type="match status" value="1"/>
</dbReference>
<dbReference type="PANTHER" id="PTHR43441:SF10">
    <property type="entry name" value="ACETYLTRANSFERASE"/>
    <property type="match status" value="1"/>
</dbReference>
<comment type="caution">
    <text evidence="2">The sequence shown here is derived from an EMBL/GenBank/DDBJ whole genome shotgun (WGS) entry which is preliminary data.</text>
</comment>
<evidence type="ECO:0000313" key="3">
    <source>
        <dbReference type="Proteomes" id="UP001501321"/>
    </source>
</evidence>
<keyword evidence="3" id="KW-1185">Reference proteome</keyword>